<protein>
    <submittedName>
        <fullName evidence="2">Uncharacterized protein</fullName>
    </submittedName>
</protein>
<reference evidence="2" key="2">
    <citation type="submission" date="2023-11" db="UniProtKB">
        <authorList>
            <consortium name="WormBaseParasite"/>
        </authorList>
    </citation>
    <scope>IDENTIFICATION</scope>
    <source>
        <strain evidence="2">Puerto Rican</strain>
    </source>
</reference>
<organism evidence="1 2">
    <name type="scientific">Schistosoma mansoni</name>
    <name type="common">Blood fluke</name>
    <dbReference type="NCBI Taxonomy" id="6183"/>
    <lineage>
        <taxon>Eukaryota</taxon>
        <taxon>Metazoa</taxon>
        <taxon>Spiralia</taxon>
        <taxon>Lophotrochozoa</taxon>
        <taxon>Platyhelminthes</taxon>
        <taxon>Trematoda</taxon>
        <taxon>Digenea</taxon>
        <taxon>Strigeidida</taxon>
        <taxon>Schistosomatoidea</taxon>
        <taxon>Schistosomatidae</taxon>
        <taxon>Schistosoma</taxon>
    </lineage>
</organism>
<dbReference type="Proteomes" id="UP000008854">
    <property type="component" value="Unassembled WGS sequence"/>
</dbReference>
<sequence>MTEGVTPLPLTWNYDLKLLYLGSVFERVHVQGNLALSHCSWRDA</sequence>
<reference evidence="1" key="1">
    <citation type="journal article" date="2012" name="PLoS Negl. Trop. Dis.">
        <title>A systematically improved high quality genome and transcriptome of the human blood fluke Schistosoma mansoni.</title>
        <authorList>
            <person name="Protasio A.V."/>
            <person name="Tsai I.J."/>
            <person name="Babbage A."/>
            <person name="Nichol S."/>
            <person name="Hunt M."/>
            <person name="Aslett M.A."/>
            <person name="De Silva N."/>
            <person name="Velarde G.S."/>
            <person name="Anderson T.J."/>
            <person name="Clark R.C."/>
            <person name="Davidson C."/>
            <person name="Dillon G.P."/>
            <person name="Holroyd N.E."/>
            <person name="LoVerde P.T."/>
            <person name="Lloyd C."/>
            <person name="McQuillan J."/>
            <person name="Oliveira G."/>
            <person name="Otto T.D."/>
            <person name="Parker-Manuel S.J."/>
            <person name="Quail M.A."/>
            <person name="Wilson R.A."/>
            <person name="Zerlotini A."/>
            <person name="Dunne D.W."/>
            <person name="Berriman M."/>
        </authorList>
    </citation>
    <scope>NUCLEOTIDE SEQUENCE [LARGE SCALE GENOMIC DNA]</scope>
    <source>
        <strain evidence="1">Puerto Rican</strain>
    </source>
</reference>
<accession>A0AA82N7X7</accession>
<keyword evidence="1" id="KW-1185">Reference proteome</keyword>
<dbReference type="AlphaFoldDB" id="A0AA82N7X7"/>
<evidence type="ECO:0000313" key="2">
    <source>
        <dbReference type="WBParaSite" id="Smp_349980.1"/>
    </source>
</evidence>
<name>A0AA82N7X7_SCHMA</name>
<evidence type="ECO:0000313" key="1">
    <source>
        <dbReference type="Proteomes" id="UP000008854"/>
    </source>
</evidence>
<dbReference type="WBParaSite" id="Smp_349980.1">
    <property type="protein sequence ID" value="Smp_349980.1"/>
    <property type="gene ID" value="Smp_349980"/>
</dbReference>
<proteinExistence type="predicted"/>